<proteinExistence type="predicted"/>
<dbReference type="EMBL" id="CP092623">
    <property type="protein sequence ID" value="UMM29897.1"/>
    <property type="molecule type" value="Genomic_DNA"/>
</dbReference>
<evidence type="ECO:0000256" key="4">
    <source>
        <dbReference type="ARBA" id="ARBA00023136"/>
    </source>
</evidence>
<evidence type="ECO:0000256" key="3">
    <source>
        <dbReference type="ARBA" id="ARBA00022989"/>
    </source>
</evidence>
<dbReference type="Pfam" id="PF07738">
    <property type="entry name" value="Sad1_UNC"/>
    <property type="match status" value="2"/>
</dbReference>
<sequence>MQSTSKTKDITLKVSISKEPFRFNAADYQRGASVDMDHSSSSNLNPIIGYDQTNLVLLYRPQLLADKAWCSNAENPVLTINLAKYIKPISVSYEHAHWEGIVQNGAPRTYDVVASLDFYCEKWKPLVSNCEYSQYGSNEQMCNISSRIDVPLIGKVQFRSRENYGGTKMTCVHLVRVYGETKTPAKIEEKNLRSEEIYTDLRWYYHNSYFKYIWWYCDRRHESACDSCPASFLTTKSTFVSDETNTKKKKWCQYLKSRFCHYMVLQILFLISLILLFYKIRSVSKQNDELVEMVFKLQSQVHKLEKKSEHKNHRFENSEDIKPSISDVILGSKIQGQTKPPVPINLKDPMISNEEFQFNAADFLNGASVDNDHSSSSNLNPIIGYDQTNLVLLDRPQPPTDKAWCSNAENPVLTIYLAKYIKPISVSYQHSKWHGTIPNGAPKTYDVVACLDYNCEKLERLVSNCEYKSYGAGAQEQVCNINPHQNVSSIGKVQFRFRENYGNTEMTCVHLVRVYGETKTPVKSKEKNLKSEEICSNLKLYYHTSSIKYNWENKNCTVLYENECCTECPECCNECLITDYNSSTFDNIILYTILVIVVAIVLFFAILTVFAILFSCVPCLIGRDQFFIFYNEAKDIRLKMEKEPNPQEVELSETEPLTSNAPTTSYTEVEETEKPETTPSDEPPRRPGVCCRFVYRNFLHFSIEIFLLTLLLMQRSKNDKLLTDITNSNVTIQHLKSEIRILRDNLAWEVTRNMARSSRILNPGIQATSIKFNKTGETGKREINSLPIPLGMYIRFNAASYMDDGKQPFLTISLFRNTTPLAVSYQHTKEYEGKIPYGAPKLYDVFACVDWSCNEKFLLVENCTYGIPGKSYKGNEQICNVTERLYDKKNPELCSDIAHSYYNNQFFYQMRNKNCSFLYSNNCCVDCPDCCRECEMEDFNSIYLFGCIYRFTIFSIPMIVFIDVHEKLAVAVHIWKTVVTRFPSDKSFRMSTTSQYAQGTFGIGALGVEKTL</sequence>
<organism evidence="8 9">
    <name type="scientific">Caenorhabditis briggsae</name>
    <dbReference type="NCBI Taxonomy" id="6238"/>
    <lineage>
        <taxon>Eukaryota</taxon>
        <taxon>Metazoa</taxon>
        <taxon>Ecdysozoa</taxon>
        <taxon>Nematoda</taxon>
        <taxon>Chromadorea</taxon>
        <taxon>Rhabditida</taxon>
        <taxon>Rhabditina</taxon>
        <taxon>Rhabditomorpha</taxon>
        <taxon>Rhabditoidea</taxon>
        <taxon>Rhabditidae</taxon>
        <taxon>Peloderinae</taxon>
        <taxon>Caenorhabditis</taxon>
    </lineage>
</organism>
<dbReference type="InterPro" id="IPR012919">
    <property type="entry name" value="SUN_dom"/>
</dbReference>
<dbReference type="FunFam" id="2.60.120.260:FF:000158">
    <property type="entry name" value="Protein CBG16940"/>
    <property type="match status" value="2"/>
</dbReference>
<accession>A0AAE9JGF3</accession>
<evidence type="ECO:0000256" key="2">
    <source>
        <dbReference type="ARBA" id="ARBA00022692"/>
    </source>
</evidence>
<keyword evidence="9" id="KW-1185">Reference proteome</keyword>
<dbReference type="PROSITE" id="PS51469">
    <property type="entry name" value="SUN"/>
    <property type="match status" value="2"/>
</dbReference>
<dbReference type="GO" id="GO:0016020">
    <property type="term" value="C:membrane"/>
    <property type="evidence" value="ECO:0007669"/>
    <property type="project" value="UniProtKB-SubCell"/>
</dbReference>
<keyword evidence="4 6" id="KW-0472">Membrane</keyword>
<evidence type="ECO:0000256" key="6">
    <source>
        <dbReference type="SAM" id="Phobius"/>
    </source>
</evidence>
<evidence type="ECO:0000256" key="1">
    <source>
        <dbReference type="ARBA" id="ARBA00004370"/>
    </source>
</evidence>
<keyword evidence="2 6" id="KW-0812">Transmembrane</keyword>
<dbReference type="Gene3D" id="2.60.120.260">
    <property type="entry name" value="Galactose-binding domain-like"/>
    <property type="match status" value="2"/>
</dbReference>
<dbReference type="AlphaFoldDB" id="A0AAE9JGF3"/>
<keyword evidence="3 6" id="KW-1133">Transmembrane helix</keyword>
<feature type="domain" description="SUN" evidence="7">
    <location>
        <begin position="344"/>
        <end position="519"/>
    </location>
</feature>
<feature type="transmembrane region" description="Helical" evidence="6">
    <location>
        <begin position="259"/>
        <end position="278"/>
    </location>
</feature>
<name>A0AAE9JGF3_CAEBR</name>
<evidence type="ECO:0000256" key="5">
    <source>
        <dbReference type="SAM" id="MobiDB-lite"/>
    </source>
</evidence>
<protein>
    <recommendedName>
        <fullName evidence="7">SUN domain-containing protein</fullName>
    </recommendedName>
</protein>
<feature type="domain" description="SUN" evidence="7">
    <location>
        <begin position="24"/>
        <end position="182"/>
    </location>
</feature>
<comment type="subcellular location">
    <subcellularLocation>
        <location evidence="1">Membrane</location>
    </subcellularLocation>
</comment>
<dbReference type="Proteomes" id="UP000829354">
    <property type="component" value="Chromosome IV"/>
</dbReference>
<dbReference type="PANTHER" id="PTHR12911">
    <property type="entry name" value="SAD1/UNC-84-LIKE PROTEIN-RELATED"/>
    <property type="match status" value="1"/>
</dbReference>
<feature type="compositionally biased region" description="Polar residues" evidence="5">
    <location>
        <begin position="655"/>
        <end position="666"/>
    </location>
</feature>
<dbReference type="PANTHER" id="PTHR12911:SF2">
    <property type="entry name" value="SUN DOMAIN-CONTAINING PROTEIN 1"/>
    <property type="match status" value="1"/>
</dbReference>
<reference evidence="8 9" key="1">
    <citation type="submission" date="2022-04" db="EMBL/GenBank/DDBJ databases">
        <title>Chromosome-level reference genomes for two strains of Caenorhabditis briggsae: an improved platform for comparative genomics.</title>
        <authorList>
            <person name="Stevens L."/>
            <person name="Andersen E."/>
        </authorList>
    </citation>
    <scope>NUCLEOTIDE SEQUENCE [LARGE SCALE GENOMIC DNA]</scope>
    <source>
        <strain evidence="8">VX34</strain>
        <tissue evidence="8">Whole-organism</tissue>
    </source>
</reference>
<dbReference type="InterPro" id="IPR045119">
    <property type="entry name" value="SUN1-5"/>
</dbReference>
<gene>
    <name evidence="8" type="ORF">L5515_012023</name>
</gene>
<evidence type="ECO:0000259" key="7">
    <source>
        <dbReference type="PROSITE" id="PS51469"/>
    </source>
</evidence>
<evidence type="ECO:0000313" key="9">
    <source>
        <dbReference type="Proteomes" id="UP000829354"/>
    </source>
</evidence>
<evidence type="ECO:0000313" key="8">
    <source>
        <dbReference type="EMBL" id="UMM29897.1"/>
    </source>
</evidence>
<feature type="region of interest" description="Disordered" evidence="5">
    <location>
        <begin position="644"/>
        <end position="684"/>
    </location>
</feature>
<feature type="transmembrane region" description="Helical" evidence="6">
    <location>
        <begin position="588"/>
        <end position="621"/>
    </location>
</feature>